<evidence type="ECO:0000256" key="7">
    <source>
        <dbReference type="SAM" id="Phobius"/>
    </source>
</evidence>
<feature type="transmembrane region" description="Helical" evidence="7">
    <location>
        <begin position="471"/>
        <end position="493"/>
    </location>
</feature>
<dbReference type="InterPro" id="IPR036259">
    <property type="entry name" value="MFS_trans_sf"/>
</dbReference>
<dbReference type="InterPro" id="IPR004752">
    <property type="entry name" value="AmpG_permease/AT-1"/>
</dbReference>
<feature type="transmembrane region" description="Helical" evidence="7">
    <location>
        <begin position="76"/>
        <end position="95"/>
    </location>
</feature>
<keyword evidence="5 7" id="KW-1133">Transmembrane helix</keyword>
<dbReference type="Gene3D" id="1.20.1250.20">
    <property type="entry name" value="MFS general substrate transporter like domains"/>
    <property type="match status" value="2"/>
</dbReference>
<dbReference type="AlphaFoldDB" id="A0A8J7RNF6"/>
<dbReference type="SUPFAM" id="SSF103473">
    <property type="entry name" value="MFS general substrate transporter"/>
    <property type="match status" value="2"/>
</dbReference>
<dbReference type="RefSeq" id="WP_210512706.1">
    <property type="nucleotide sequence ID" value="NZ_JAFIDN010000009.1"/>
</dbReference>
<evidence type="ECO:0000313" key="8">
    <source>
        <dbReference type="EMBL" id="MBP3193248.1"/>
    </source>
</evidence>
<gene>
    <name evidence="8" type="ORF">NATSA_11275</name>
</gene>
<accession>A0A8J7RNF6</accession>
<dbReference type="GO" id="GO:0016020">
    <property type="term" value="C:membrane"/>
    <property type="evidence" value="ECO:0007669"/>
    <property type="project" value="UniProtKB-SubCell"/>
</dbReference>
<evidence type="ECO:0008006" key="10">
    <source>
        <dbReference type="Google" id="ProtNLM"/>
    </source>
</evidence>
<dbReference type="InterPro" id="IPR039309">
    <property type="entry name" value="BT1"/>
</dbReference>
<evidence type="ECO:0000313" key="9">
    <source>
        <dbReference type="Proteomes" id="UP000673975"/>
    </source>
</evidence>
<feature type="transmembrane region" description="Helical" evidence="7">
    <location>
        <begin position="47"/>
        <end position="64"/>
    </location>
</feature>
<comment type="similarity">
    <text evidence="2">Belongs to the major facilitator superfamily. Folate-biopterin transporter (TC 2.A.71) family.</text>
</comment>
<keyword evidence="6 7" id="KW-0472">Membrane</keyword>
<evidence type="ECO:0000256" key="1">
    <source>
        <dbReference type="ARBA" id="ARBA00004141"/>
    </source>
</evidence>
<feature type="transmembrane region" description="Helical" evidence="7">
    <location>
        <begin position="500"/>
        <end position="519"/>
    </location>
</feature>
<keyword evidence="3" id="KW-0813">Transport</keyword>
<sequence length="641" mass="71756">MSNSKPTYRNPWAWIPTLYFTQGIPYVIVMFVTVVMYNRLGVSNTEIALYTSWLYLPWVIKPLWSPFVDLIKTKRWWIITMQLVIGVAMAGVAFSTPLPGFLQMTLAFFWLMAFSSATHDIAADGLYMLGLSKHEQAWFVGVRSTFYRIAMMTGQGGLVIVAGFIESVTGLDDVDVRAYSAPDREITEIMHPQDMQVEREPGELRLVATPTELEISTEGRKRAEVDSIIAFAQQWNLDQGFNPALEEDLAEEEAEEKEDPGWLRRNILHPFEGFIQDTFGPAEDVELDTEYTGNIGVVYFHLSDKPEPGEEVVMNFGRVRGDNSISLEEGSYFRFTEDNWDVPGMAVIRIDEQLDFASSAEFQVRSGNIPLAWSITFFFLAGLFVVLFVYHRFMLPHPTVDKPATREPGQTILGEFLKTFALFFKKEKIGAILAFLLLYRFAEAQIVRLASPFLLDAQEIGGLALTTGQVGIAYGTVGLAALTVGGILGGIMAARHGLKFWLWPMVFAMNIPNLVYIYLSQSLPDSFVVISASIALEQFGYGFGFTAYMLFMIYVSEGEHKTSHFAITTGFMALGMMIPGMFSGWIQELVGYPNFFIWVMIATIPAFIATYLIPLDKDFGKKDNNHGEEPGDGGGGKESES</sequence>
<feature type="transmembrane region" description="Helical" evidence="7">
    <location>
        <begin position="371"/>
        <end position="390"/>
    </location>
</feature>
<evidence type="ECO:0000256" key="3">
    <source>
        <dbReference type="ARBA" id="ARBA00022448"/>
    </source>
</evidence>
<proteinExistence type="inferred from homology"/>
<evidence type="ECO:0000256" key="6">
    <source>
        <dbReference type="ARBA" id="ARBA00023136"/>
    </source>
</evidence>
<dbReference type="PANTHER" id="PTHR12778">
    <property type="entry name" value="SOLUTE CARRIER FAMILY 33 ACETYL-COA TRANSPORTER -RELATED"/>
    <property type="match status" value="1"/>
</dbReference>
<comment type="subcellular location">
    <subcellularLocation>
        <location evidence="1">Membrane</location>
        <topology evidence="1">Multi-pass membrane protein</topology>
    </subcellularLocation>
</comment>
<protein>
    <recommendedName>
        <fullName evidence="10">MFS transporter</fullName>
    </recommendedName>
</protein>
<dbReference type="Proteomes" id="UP000673975">
    <property type="component" value="Unassembled WGS sequence"/>
</dbReference>
<dbReference type="PANTHER" id="PTHR12778:SF10">
    <property type="entry name" value="MAJOR FACILITATOR SUPERFAMILY DOMAIN-CONTAINING PROTEIN 3"/>
    <property type="match status" value="1"/>
</dbReference>
<dbReference type="Pfam" id="PF03092">
    <property type="entry name" value="BT1"/>
    <property type="match status" value="1"/>
</dbReference>
<evidence type="ECO:0000256" key="5">
    <source>
        <dbReference type="ARBA" id="ARBA00022989"/>
    </source>
</evidence>
<feature type="transmembrane region" description="Helical" evidence="7">
    <location>
        <begin position="12"/>
        <end position="35"/>
    </location>
</feature>
<feature type="transmembrane region" description="Helical" evidence="7">
    <location>
        <begin position="539"/>
        <end position="556"/>
    </location>
</feature>
<evidence type="ECO:0000256" key="2">
    <source>
        <dbReference type="ARBA" id="ARBA00007015"/>
    </source>
</evidence>
<feature type="transmembrane region" description="Helical" evidence="7">
    <location>
        <begin position="429"/>
        <end position="451"/>
    </location>
</feature>
<feature type="transmembrane region" description="Helical" evidence="7">
    <location>
        <begin position="565"/>
        <end position="586"/>
    </location>
</feature>
<keyword evidence="4 7" id="KW-0812">Transmembrane</keyword>
<keyword evidence="9" id="KW-1185">Reference proteome</keyword>
<organism evidence="8 9">
    <name type="scientific">Natronogracilivirga saccharolytica</name>
    <dbReference type="NCBI Taxonomy" id="2812953"/>
    <lineage>
        <taxon>Bacteria</taxon>
        <taxon>Pseudomonadati</taxon>
        <taxon>Balneolota</taxon>
        <taxon>Balneolia</taxon>
        <taxon>Balneolales</taxon>
        <taxon>Cyclonatronaceae</taxon>
        <taxon>Natronogracilivirga</taxon>
    </lineage>
</organism>
<feature type="transmembrane region" description="Helical" evidence="7">
    <location>
        <begin position="592"/>
        <end position="613"/>
    </location>
</feature>
<evidence type="ECO:0000256" key="4">
    <source>
        <dbReference type="ARBA" id="ARBA00022692"/>
    </source>
</evidence>
<name>A0A8J7RNF6_9BACT</name>
<dbReference type="EMBL" id="JAFIDN010000009">
    <property type="protein sequence ID" value="MBP3193248.1"/>
    <property type="molecule type" value="Genomic_DNA"/>
</dbReference>
<comment type="caution">
    <text evidence="8">The sequence shown here is derived from an EMBL/GenBank/DDBJ whole genome shotgun (WGS) entry which is preliminary data.</text>
</comment>
<reference evidence="8" key="1">
    <citation type="submission" date="2021-02" db="EMBL/GenBank/DDBJ databases">
        <title>Natronogracilivirga saccharolytica gen. nov. sp. nov. a new anaerobic, haloalkiliphilic carbohydrate-fermenting bacterium from soda lake and proposing of Cyclonatronumiaceae fam. nov. in the phylum Balneolaeota.</title>
        <authorList>
            <person name="Zhilina T.N."/>
            <person name="Sorokin D.Y."/>
            <person name="Zavarzina D.G."/>
            <person name="Toshchakov S.V."/>
            <person name="Kublanov I.V."/>
        </authorList>
    </citation>
    <scope>NUCLEOTIDE SEQUENCE</scope>
    <source>
        <strain evidence="8">Z-1702</strain>
    </source>
</reference>